<gene>
    <name evidence="2" type="ORF">GALMADRAFT_214047</name>
</gene>
<keyword evidence="3" id="KW-1185">Reference proteome</keyword>
<proteinExistence type="predicted"/>
<keyword evidence="1" id="KW-0732">Signal</keyword>
<evidence type="ECO:0000313" key="2">
    <source>
        <dbReference type="EMBL" id="KDR71014.1"/>
    </source>
</evidence>
<reference evidence="3" key="1">
    <citation type="journal article" date="2014" name="Proc. Natl. Acad. Sci. U.S.A.">
        <title>Extensive sampling of basidiomycete genomes demonstrates inadequacy of the white-rot/brown-rot paradigm for wood decay fungi.</title>
        <authorList>
            <person name="Riley R."/>
            <person name="Salamov A.A."/>
            <person name="Brown D.W."/>
            <person name="Nagy L.G."/>
            <person name="Floudas D."/>
            <person name="Held B.W."/>
            <person name="Levasseur A."/>
            <person name="Lombard V."/>
            <person name="Morin E."/>
            <person name="Otillar R."/>
            <person name="Lindquist E.A."/>
            <person name="Sun H."/>
            <person name="LaButti K.M."/>
            <person name="Schmutz J."/>
            <person name="Jabbour D."/>
            <person name="Luo H."/>
            <person name="Baker S.E."/>
            <person name="Pisabarro A.G."/>
            <person name="Walton J.D."/>
            <person name="Blanchette R.A."/>
            <person name="Henrissat B."/>
            <person name="Martin F."/>
            <person name="Cullen D."/>
            <person name="Hibbett D.S."/>
            <person name="Grigoriev I.V."/>
        </authorList>
    </citation>
    <scope>NUCLEOTIDE SEQUENCE [LARGE SCALE GENOMIC DNA]</scope>
    <source>
        <strain evidence="3">CBS 339.88</strain>
    </source>
</reference>
<dbReference type="AlphaFoldDB" id="A0A067STK9"/>
<feature type="signal peptide" evidence="1">
    <location>
        <begin position="1"/>
        <end position="19"/>
    </location>
</feature>
<evidence type="ECO:0000256" key="1">
    <source>
        <dbReference type="SAM" id="SignalP"/>
    </source>
</evidence>
<feature type="chain" id="PRO_5001646209" evidence="1">
    <location>
        <begin position="20"/>
        <end position="153"/>
    </location>
</feature>
<accession>A0A067STK9</accession>
<dbReference type="Proteomes" id="UP000027222">
    <property type="component" value="Unassembled WGS sequence"/>
</dbReference>
<evidence type="ECO:0000313" key="3">
    <source>
        <dbReference type="Proteomes" id="UP000027222"/>
    </source>
</evidence>
<dbReference type="HOGENOM" id="CLU_1713390_0_0_1"/>
<dbReference type="EMBL" id="KL142394">
    <property type="protein sequence ID" value="KDR71014.1"/>
    <property type="molecule type" value="Genomic_DNA"/>
</dbReference>
<name>A0A067STK9_GALM3</name>
<sequence>MSREFSLSLWILAVNVVNAYQPLLNHPTPFAKFILARTEDGNGLPEAIYQQHLYPDPSIHASPPRSGPPLQPHATSFVPLKTPPKTAALELLLSSAIEADIDVDDAALEEEYDAQISGEDRVVIPMAQKVFGTVDIGGSSSWTKTERMEGLWT</sequence>
<organism evidence="2 3">
    <name type="scientific">Galerina marginata (strain CBS 339.88)</name>
    <dbReference type="NCBI Taxonomy" id="685588"/>
    <lineage>
        <taxon>Eukaryota</taxon>
        <taxon>Fungi</taxon>
        <taxon>Dikarya</taxon>
        <taxon>Basidiomycota</taxon>
        <taxon>Agaricomycotina</taxon>
        <taxon>Agaricomycetes</taxon>
        <taxon>Agaricomycetidae</taxon>
        <taxon>Agaricales</taxon>
        <taxon>Agaricineae</taxon>
        <taxon>Strophariaceae</taxon>
        <taxon>Galerina</taxon>
    </lineage>
</organism>
<protein>
    <submittedName>
        <fullName evidence="2">Uncharacterized protein</fullName>
    </submittedName>
</protein>